<feature type="region of interest" description="Disordered" evidence="1">
    <location>
        <begin position="1"/>
        <end position="33"/>
    </location>
</feature>
<organism evidence="2">
    <name type="scientific">Harvfovirus sp</name>
    <dbReference type="NCBI Taxonomy" id="2487768"/>
    <lineage>
        <taxon>Viruses</taxon>
        <taxon>Varidnaviria</taxon>
        <taxon>Bamfordvirae</taxon>
        <taxon>Nucleocytoviricota</taxon>
        <taxon>Megaviricetes</taxon>
        <taxon>Imitervirales</taxon>
        <taxon>Mimiviridae</taxon>
        <taxon>Klosneuvirinae</taxon>
    </lineage>
</organism>
<protein>
    <submittedName>
        <fullName evidence="2">Uncharacterized protein</fullName>
    </submittedName>
</protein>
<accession>A0A3G5A5L6</accession>
<reference evidence="2" key="1">
    <citation type="submission" date="2018-10" db="EMBL/GenBank/DDBJ databases">
        <title>Hidden diversity of soil giant viruses.</title>
        <authorList>
            <person name="Schulz F."/>
            <person name="Alteio L."/>
            <person name="Goudeau D."/>
            <person name="Ryan E.M."/>
            <person name="Malmstrom R.R."/>
            <person name="Blanchard J."/>
            <person name="Woyke T."/>
        </authorList>
    </citation>
    <scope>NUCLEOTIDE SEQUENCE</scope>
    <source>
        <strain evidence="2">HAV1</strain>
    </source>
</reference>
<dbReference type="EMBL" id="MK072282">
    <property type="protein sequence ID" value="AYV81541.1"/>
    <property type="molecule type" value="Genomic_DNA"/>
</dbReference>
<proteinExistence type="predicted"/>
<evidence type="ECO:0000256" key="1">
    <source>
        <dbReference type="SAM" id="MobiDB-lite"/>
    </source>
</evidence>
<sequence length="108" mass="12346">MEKEEVFDPNTFGVYRGSKRGRPKKYGSSDARKAAKLADKKRWYEKHGGTDVVEYNKKYYEAHKAVELEPGSKVMFSPTSYERFPSPKAKVVVTGGFGNVCFFYPKYA</sequence>
<evidence type="ECO:0000313" key="2">
    <source>
        <dbReference type="EMBL" id="AYV81541.1"/>
    </source>
</evidence>
<gene>
    <name evidence="2" type="ORF">Harvfovirus40_4</name>
</gene>
<name>A0A3G5A5L6_9VIRU</name>